<name>A0ABW3LLM2_9BACI</name>
<evidence type="ECO:0008006" key="4">
    <source>
        <dbReference type="Google" id="ProtNLM"/>
    </source>
</evidence>
<comment type="caution">
    <text evidence="2">The sequence shown here is derived from an EMBL/GenBank/DDBJ whole genome shotgun (WGS) entry which is preliminary data.</text>
</comment>
<evidence type="ECO:0000256" key="1">
    <source>
        <dbReference type="SAM" id="Phobius"/>
    </source>
</evidence>
<gene>
    <name evidence="2" type="ORF">ACFQ3N_11315</name>
</gene>
<dbReference type="EMBL" id="JBHTKJ010000028">
    <property type="protein sequence ID" value="MFD1038973.1"/>
    <property type="molecule type" value="Genomic_DNA"/>
</dbReference>
<reference evidence="3" key="1">
    <citation type="journal article" date="2019" name="Int. J. Syst. Evol. Microbiol.">
        <title>The Global Catalogue of Microorganisms (GCM) 10K type strain sequencing project: providing services to taxonomists for standard genome sequencing and annotation.</title>
        <authorList>
            <consortium name="The Broad Institute Genomics Platform"/>
            <consortium name="The Broad Institute Genome Sequencing Center for Infectious Disease"/>
            <person name="Wu L."/>
            <person name="Ma J."/>
        </authorList>
    </citation>
    <scope>NUCLEOTIDE SEQUENCE [LARGE SCALE GENOMIC DNA]</scope>
    <source>
        <strain evidence="3">CCUG 56754</strain>
    </source>
</reference>
<organism evidence="2 3">
    <name type="scientific">Virgibacillus byunsanensis</name>
    <dbReference type="NCBI Taxonomy" id="570945"/>
    <lineage>
        <taxon>Bacteria</taxon>
        <taxon>Bacillati</taxon>
        <taxon>Bacillota</taxon>
        <taxon>Bacilli</taxon>
        <taxon>Bacillales</taxon>
        <taxon>Bacillaceae</taxon>
        <taxon>Virgibacillus</taxon>
    </lineage>
</organism>
<protein>
    <recommendedName>
        <fullName evidence="4">MFS transporter</fullName>
    </recommendedName>
</protein>
<evidence type="ECO:0000313" key="2">
    <source>
        <dbReference type="EMBL" id="MFD1038973.1"/>
    </source>
</evidence>
<accession>A0ABW3LLM2</accession>
<keyword evidence="1" id="KW-1133">Transmembrane helix</keyword>
<proteinExistence type="predicted"/>
<dbReference type="Proteomes" id="UP001597040">
    <property type="component" value="Unassembled WGS sequence"/>
</dbReference>
<keyword evidence="3" id="KW-1185">Reference proteome</keyword>
<evidence type="ECO:0000313" key="3">
    <source>
        <dbReference type="Proteomes" id="UP001597040"/>
    </source>
</evidence>
<sequence length="53" mass="6122">MVDTIVVTLDEITAMDRNRIQVFLMGARNDWFILSNSFFYITSILGYTLSSEI</sequence>
<keyword evidence="1" id="KW-0472">Membrane</keyword>
<feature type="transmembrane region" description="Helical" evidence="1">
    <location>
        <begin position="31"/>
        <end position="49"/>
    </location>
</feature>
<keyword evidence="1" id="KW-0812">Transmembrane</keyword>